<name>A0AAV5EJS1_ELECO</name>
<dbReference type="Gene3D" id="1.20.1280.50">
    <property type="match status" value="1"/>
</dbReference>
<dbReference type="InterPro" id="IPR001810">
    <property type="entry name" value="F-box_dom"/>
</dbReference>
<dbReference type="AlphaFoldDB" id="A0AAV5EJS1"/>
<dbReference type="PANTHER" id="PTHR33110:SF71">
    <property type="entry name" value="F-BOX_KELCH-REPEAT PROTEIN"/>
    <property type="match status" value="1"/>
</dbReference>
<feature type="domain" description="F-box" evidence="1">
    <location>
        <begin position="19"/>
        <end position="53"/>
    </location>
</feature>
<gene>
    <name evidence="2" type="primary">gb10195</name>
    <name evidence="2" type="ORF">PR202_gb10195</name>
</gene>
<dbReference type="PANTHER" id="PTHR33110">
    <property type="entry name" value="F-BOX/KELCH-REPEAT PROTEIN-RELATED"/>
    <property type="match status" value="1"/>
</dbReference>
<reference evidence="2" key="1">
    <citation type="journal article" date="2018" name="DNA Res.">
        <title>Multiple hybrid de novo genome assembly of finger millet, an orphan allotetraploid crop.</title>
        <authorList>
            <person name="Hatakeyama M."/>
            <person name="Aluri S."/>
            <person name="Balachadran M.T."/>
            <person name="Sivarajan S.R."/>
            <person name="Patrignani A."/>
            <person name="Gruter S."/>
            <person name="Poveda L."/>
            <person name="Shimizu-Inatsugi R."/>
            <person name="Baeten J."/>
            <person name="Francoijs K.J."/>
            <person name="Nataraja K.N."/>
            <person name="Reddy Y.A.N."/>
            <person name="Phadnis S."/>
            <person name="Ravikumar R.L."/>
            <person name="Schlapbach R."/>
            <person name="Sreeman S.M."/>
            <person name="Shimizu K.K."/>
        </authorList>
    </citation>
    <scope>NUCLEOTIDE SEQUENCE</scope>
</reference>
<proteinExistence type="predicted"/>
<dbReference type="SUPFAM" id="SSF81383">
    <property type="entry name" value="F-box domain"/>
    <property type="match status" value="1"/>
</dbReference>
<keyword evidence="3" id="KW-1185">Reference proteome</keyword>
<accession>A0AAV5EJS1</accession>
<dbReference type="PROSITE" id="PS50181">
    <property type="entry name" value="FBOX"/>
    <property type="match status" value="1"/>
</dbReference>
<evidence type="ECO:0000259" key="1">
    <source>
        <dbReference type="PROSITE" id="PS50181"/>
    </source>
</evidence>
<dbReference type="Pfam" id="PF00646">
    <property type="entry name" value="F-box"/>
    <property type="match status" value="1"/>
</dbReference>
<organism evidence="2 3">
    <name type="scientific">Eleusine coracana subsp. coracana</name>
    <dbReference type="NCBI Taxonomy" id="191504"/>
    <lineage>
        <taxon>Eukaryota</taxon>
        <taxon>Viridiplantae</taxon>
        <taxon>Streptophyta</taxon>
        <taxon>Embryophyta</taxon>
        <taxon>Tracheophyta</taxon>
        <taxon>Spermatophyta</taxon>
        <taxon>Magnoliopsida</taxon>
        <taxon>Liliopsida</taxon>
        <taxon>Poales</taxon>
        <taxon>Poaceae</taxon>
        <taxon>PACMAD clade</taxon>
        <taxon>Chloridoideae</taxon>
        <taxon>Cynodonteae</taxon>
        <taxon>Eleusininae</taxon>
        <taxon>Eleusine</taxon>
    </lineage>
</organism>
<evidence type="ECO:0000313" key="2">
    <source>
        <dbReference type="EMBL" id="GJN22612.1"/>
    </source>
</evidence>
<dbReference type="Pfam" id="PF03478">
    <property type="entry name" value="Beta-prop_KIB1-4"/>
    <property type="match status" value="1"/>
</dbReference>
<dbReference type="SMART" id="SM00256">
    <property type="entry name" value="FBOX"/>
    <property type="match status" value="1"/>
</dbReference>
<dbReference type="InterPro" id="IPR005174">
    <property type="entry name" value="KIB1-4_b-propeller"/>
</dbReference>
<dbReference type="CDD" id="cd09917">
    <property type="entry name" value="F-box_SF"/>
    <property type="match status" value="1"/>
</dbReference>
<sequence length="372" mass="41755">MASHVSTKSEEGEEVVVGQSVWADLPSELLERIVHTLDPLDRVAVRLVCASWRATCVREFSFPFEIPRLLIRRPDRGGELAFFSVKDGRILPFALPTWLRASRCCGHIAGWLVMAFDSERRIKVCNPVLCRYADIPYPPMFPVSKMVLSGPPTCHGWVAAALGRTGMMIALLQLDRQGTRWMAMGFEEAKQHGGFRDMALWRGDLCALCHDGAVFVFHSNLGLRTVSVSQLRDPEHALGMSRGSRWQLYLVDLEGALMLVRKRYESMDDKHVEWEVEVKVLASLEKRSWEHVTEIPSHALFVGSVVSEAVPAAAYAASGVREGCIYFARREVEAVVPSAICEYSIEEGDMRYLPVAGRHNTDVEPVWITPFI</sequence>
<comment type="caution">
    <text evidence="2">The sequence shown here is derived from an EMBL/GenBank/DDBJ whole genome shotgun (WGS) entry which is preliminary data.</text>
</comment>
<reference evidence="2" key="2">
    <citation type="submission" date="2021-12" db="EMBL/GenBank/DDBJ databases">
        <title>Resequencing data analysis of finger millet.</title>
        <authorList>
            <person name="Hatakeyama M."/>
            <person name="Aluri S."/>
            <person name="Balachadran M.T."/>
            <person name="Sivarajan S.R."/>
            <person name="Poveda L."/>
            <person name="Shimizu-Inatsugi R."/>
            <person name="Schlapbach R."/>
            <person name="Sreeman S.M."/>
            <person name="Shimizu K.K."/>
        </authorList>
    </citation>
    <scope>NUCLEOTIDE SEQUENCE</scope>
</reference>
<protein>
    <recommendedName>
        <fullName evidence="1">F-box domain-containing protein</fullName>
    </recommendedName>
</protein>
<dbReference type="EMBL" id="BQKI01000076">
    <property type="protein sequence ID" value="GJN22612.1"/>
    <property type="molecule type" value="Genomic_DNA"/>
</dbReference>
<evidence type="ECO:0000313" key="3">
    <source>
        <dbReference type="Proteomes" id="UP001054889"/>
    </source>
</evidence>
<dbReference type="Proteomes" id="UP001054889">
    <property type="component" value="Unassembled WGS sequence"/>
</dbReference>
<dbReference type="InterPro" id="IPR036047">
    <property type="entry name" value="F-box-like_dom_sf"/>
</dbReference>